<feature type="region of interest" description="Disordered" evidence="11">
    <location>
        <begin position="48"/>
        <end position="87"/>
    </location>
</feature>
<evidence type="ECO:0000256" key="10">
    <source>
        <dbReference type="RuleBase" id="RU363063"/>
    </source>
</evidence>
<dbReference type="EMBL" id="JWZX01000628">
    <property type="protein sequence ID" value="KOO36128.1"/>
    <property type="molecule type" value="Genomic_DNA"/>
</dbReference>
<dbReference type="AlphaFoldDB" id="A0A0M0KCI7"/>
<evidence type="ECO:0000313" key="14">
    <source>
        <dbReference type="Proteomes" id="UP000037460"/>
    </source>
</evidence>
<keyword evidence="5" id="KW-0812">Transmembrane</keyword>
<dbReference type="InterPro" id="IPR002659">
    <property type="entry name" value="Glyco_trans_31"/>
</dbReference>
<dbReference type="Pfam" id="PF01762">
    <property type="entry name" value="Galactosyl_T"/>
    <property type="match status" value="1"/>
</dbReference>
<name>A0A0M0KCI7_9EUKA</name>
<dbReference type="GO" id="GO:0016758">
    <property type="term" value="F:hexosyltransferase activity"/>
    <property type="evidence" value="ECO:0007669"/>
    <property type="project" value="InterPro"/>
</dbReference>
<sequence length="434" mass="48302">MVAGGRELIAAALATLGLILFLNLLPAERCETIPMVIDSAGSRPLAVGSESPSSFGPVSSSPYGDGEPMPPPPPRSDEHAAVSPRSSYRPAPKLMAVGIITAPTHFDRRLWIRQKLRVSDARRRGIRVLFVLGVRNRMTPAQRLAIRHEENAHGDVVFVGARDWVPHAVAEKSLAWWEHAAAHLPGYRWYMKTDDDSLAHLPRLEMDLALMSSMGRSHYYYGVMTWRAWTPFHTEADAACGERGDDGPSLDGPSARLERLMLDRRPGGACSRAVGPFPFADGSLQILSDDLMRAFVESPLARNFSRSHLSRQGPPYWTHEDAGVGYLIFHSAILQTLPLTYVVLSPWKHNKFWINWFPRHNPSLPDEHVVNTHKVVTSMMAQIAQDAYENSTYAADPFVCVDCAKTWGWRGGFETSVGRFPIERVACCNKRTDA</sequence>
<evidence type="ECO:0000256" key="6">
    <source>
        <dbReference type="ARBA" id="ARBA00022968"/>
    </source>
</evidence>
<reference evidence="14" key="1">
    <citation type="journal article" date="2015" name="PLoS Genet.">
        <title>Genome Sequence and Transcriptome Analyses of Chrysochromulina tobin: Metabolic Tools for Enhanced Algal Fitness in the Prominent Order Prymnesiales (Haptophyceae).</title>
        <authorList>
            <person name="Hovde B.T."/>
            <person name="Deodato C.R."/>
            <person name="Hunsperger H.M."/>
            <person name="Ryken S.A."/>
            <person name="Yost W."/>
            <person name="Jha R.K."/>
            <person name="Patterson J."/>
            <person name="Monnat R.J. Jr."/>
            <person name="Barlow S.B."/>
            <person name="Starkenburg S.R."/>
            <person name="Cattolico R.A."/>
        </authorList>
    </citation>
    <scope>NUCLEOTIDE SEQUENCE</scope>
    <source>
        <strain evidence="14">CCMP291</strain>
    </source>
</reference>
<evidence type="ECO:0000256" key="2">
    <source>
        <dbReference type="ARBA" id="ARBA00008661"/>
    </source>
</evidence>
<evidence type="ECO:0000256" key="5">
    <source>
        <dbReference type="ARBA" id="ARBA00022692"/>
    </source>
</evidence>
<evidence type="ECO:0000256" key="11">
    <source>
        <dbReference type="SAM" id="MobiDB-lite"/>
    </source>
</evidence>
<dbReference type="Proteomes" id="UP000037460">
    <property type="component" value="Unassembled WGS sequence"/>
</dbReference>
<accession>A0A0M0KCI7</accession>
<evidence type="ECO:0000313" key="13">
    <source>
        <dbReference type="EMBL" id="KOO36128.1"/>
    </source>
</evidence>
<evidence type="ECO:0000256" key="3">
    <source>
        <dbReference type="ARBA" id="ARBA00022676"/>
    </source>
</evidence>
<evidence type="ECO:0000256" key="9">
    <source>
        <dbReference type="ARBA" id="ARBA00023136"/>
    </source>
</evidence>
<dbReference type="GO" id="GO:0006493">
    <property type="term" value="P:protein O-linked glycosylation"/>
    <property type="evidence" value="ECO:0007669"/>
    <property type="project" value="TreeGrafter"/>
</dbReference>
<gene>
    <name evidence="13" type="ORF">Ctob_009761</name>
</gene>
<feature type="chain" id="PRO_5005602554" description="Hexosyltransferase" evidence="12">
    <location>
        <begin position="31"/>
        <end position="434"/>
    </location>
</feature>
<dbReference type="GO" id="GO:0000139">
    <property type="term" value="C:Golgi membrane"/>
    <property type="evidence" value="ECO:0007669"/>
    <property type="project" value="UniProtKB-SubCell"/>
</dbReference>
<feature type="signal peptide" evidence="12">
    <location>
        <begin position="1"/>
        <end position="30"/>
    </location>
</feature>
<comment type="similarity">
    <text evidence="2 10">Belongs to the glycosyltransferase 31 family.</text>
</comment>
<keyword evidence="3 10" id="KW-0328">Glycosyltransferase</keyword>
<comment type="caution">
    <text evidence="13">The sequence shown here is derived from an EMBL/GenBank/DDBJ whole genome shotgun (WGS) entry which is preliminary data.</text>
</comment>
<dbReference type="EC" id="2.4.1.-" evidence="10"/>
<dbReference type="Gene3D" id="3.90.550.50">
    <property type="match status" value="1"/>
</dbReference>
<dbReference type="PANTHER" id="PTHR11214">
    <property type="entry name" value="BETA-1,3-N-ACETYLGLUCOSAMINYLTRANSFERASE"/>
    <property type="match status" value="1"/>
</dbReference>
<keyword evidence="9" id="KW-0472">Membrane</keyword>
<protein>
    <recommendedName>
        <fullName evidence="10">Hexosyltransferase</fullName>
        <ecNumber evidence="10">2.4.1.-</ecNumber>
    </recommendedName>
</protein>
<keyword evidence="8 10" id="KW-0333">Golgi apparatus</keyword>
<evidence type="ECO:0000256" key="12">
    <source>
        <dbReference type="SAM" id="SignalP"/>
    </source>
</evidence>
<keyword evidence="6" id="KW-0735">Signal-anchor</keyword>
<evidence type="ECO:0000256" key="1">
    <source>
        <dbReference type="ARBA" id="ARBA00004323"/>
    </source>
</evidence>
<proteinExistence type="inferred from homology"/>
<keyword evidence="12" id="KW-0732">Signal</keyword>
<organism evidence="13 14">
    <name type="scientific">Chrysochromulina tobinii</name>
    <dbReference type="NCBI Taxonomy" id="1460289"/>
    <lineage>
        <taxon>Eukaryota</taxon>
        <taxon>Haptista</taxon>
        <taxon>Haptophyta</taxon>
        <taxon>Prymnesiophyceae</taxon>
        <taxon>Prymnesiales</taxon>
        <taxon>Chrysochromulinaceae</taxon>
        <taxon>Chrysochromulina</taxon>
    </lineage>
</organism>
<evidence type="ECO:0000256" key="4">
    <source>
        <dbReference type="ARBA" id="ARBA00022679"/>
    </source>
</evidence>
<keyword evidence="7" id="KW-1133">Transmembrane helix</keyword>
<evidence type="ECO:0000256" key="8">
    <source>
        <dbReference type="ARBA" id="ARBA00023034"/>
    </source>
</evidence>
<evidence type="ECO:0000256" key="7">
    <source>
        <dbReference type="ARBA" id="ARBA00022989"/>
    </source>
</evidence>
<keyword evidence="14" id="KW-1185">Reference proteome</keyword>
<keyword evidence="4" id="KW-0808">Transferase</keyword>
<feature type="compositionally biased region" description="Low complexity" evidence="11">
    <location>
        <begin position="48"/>
        <end position="64"/>
    </location>
</feature>
<dbReference type="PANTHER" id="PTHR11214:SF3">
    <property type="entry name" value="BETA-1,3-GALACTOSYLTRANSFERASE 6"/>
    <property type="match status" value="1"/>
</dbReference>
<comment type="subcellular location">
    <subcellularLocation>
        <location evidence="1 10">Golgi apparatus membrane</location>
        <topology evidence="1 10">Single-pass type II membrane protein</topology>
    </subcellularLocation>
</comment>
<dbReference type="OrthoDB" id="5512589at2759"/>